<dbReference type="EMBL" id="CM003105">
    <property type="protein sequence ID" value="KUI71855.1"/>
    <property type="molecule type" value="Genomic_DNA"/>
</dbReference>
<sequence>MAEQQMPLLKVSVLHFRDKSHDEETWLKWYNEEQIPRFIPIAHRHGLDRVEIYFTPNTFKEMFQADLDQFKGGCAAGWNMAAYDAAVIYWVNDPQKIRNMLSDPDWEGKVTKFEKGWIDQTKVDVQLGTQTTFVEDGKIVNTVTKEYPA</sequence>
<dbReference type="AlphaFoldDB" id="A0A194W700"/>
<dbReference type="Pfam" id="PF07110">
    <property type="entry name" value="EthD"/>
    <property type="match status" value="1"/>
</dbReference>
<proteinExistence type="inferred from homology"/>
<reference evidence="3" key="1">
    <citation type="submission" date="2014-12" db="EMBL/GenBank/DDBJ databases">
        <title>Genome Sequence of Valsa Canker Pathogens Uncovers a Specific Adaption of Colonization on Woody Bark.</title>
        <authorList>
            <person name="Yin Z."/>
            <person name="Liu H."/>
            <person name="Gao X."/>
            <person name="Li Z."/>
            <person name="Song N."/>
            <person name="Ke X."/>
            <person name="Dai Q."/>
            <person name="Wu Y."/>
            <person name="Sun Y."/>
            <person name="Xu J.-R."/>
            <person name="Kang Z.K."/>
            <person name="Wang L."/>
            <person name="Huang L."/>
        </authorList>
    </citation>
    <scope>NUCLEOTIDE SEQUENCE [LARGE SCALE GENOMIC DNA]</scope>
    <source>
        <strain evidence="3">03-8</strain>
    </source>
</reference>
<name>A0A194W700_CYTMA</name>
<dbReference type="InterPro" id="IPR009799">
    <property type="entry name" value="EthD_dom"/>
</dbReference>
<dbReference type="InterPro" id="IPR011008">
    <property type="entry name" value="Dimeric_a/b-barrel"/>
</dbReference>
<evidence type="ECO:0000256" key="1">
    <source>
        <dbReference type="ARBA" id="ARBA00005986"/>
    </source>
</evidence>
<dbReference type="OrthoDB" id="3183782at2759"/>
<dbReference type="SUPFAM" id="SSF54909">
    <property type="entry name" value="Dimeric alpha+beta barrel"/>
    <property type="match status" value="1"/>
</dbReference>
<feature type="domain" description="EthD" evidence="2">
    <location>
        <begin position="22"/>
        <end position="120"/>
    </location>
</feature>
<dbReference type="GO" id="GO:0016491">
    <property type="term" value="F:oxidoreductase activity"/>
    <property type="evidence" value="ECO:0007669"/>
    <property type="project" value="InterPro"/>
</dbReference>
<evidence type="ECO:0000259" key="2">
    <source>
        <dbReference type="Pfam" id="PF07110"/>
    </source>
</evidence>
<dbReference type="Proteomes" id="UP000078559">
    <property type="component" value="Chromosome 8"/>
</dbReference>
<organism evidence="3 4">
    <name type="scientific">Cytospora mali</name>
    <name type="common">Apple Valsa canker fungus</name>
    <name type="synonym">Valsa mali</name>
    <dbReference type="NCBI Taxonomy" id="578113"/>
    <lineage>
        <taxon>Eukaryota</taxon>
        <taxon>Fungi</taxon>
        <taxon>Dikarya</taxon>
        <taxon>Ascomycota</taxon>
        <taxon>Pezizomycotina</taxon>
        <taxon>Sordariomycetes</taxon>
        <taxon>Sordariomycetidae</taxon>
        <taxon>Diaporthales</taxon>
        <taxon>Cytosporaceae</taxon>
        <taxon>Cytospora</taxon>
    </lineage>
</organism>
<comment type="similarity">
    <text evidence="1">Belongs to the tpcK family.</text>
</comment>
<keyword evidence="4" id="KW-1185">Reference proteome</keyword>
<evidence type="ECO:0000313" key="4">
    <source>
        <dbReference type="Proteomes" id="UP000078559"/>
    </source>
</evidence>
<gene>
    <name evidence="3" type="ORF">VM1G_07484</name>
</gene>
<evidence type="ECO:0000313" key="3">
    <source>
        <dbReference type="EMBL" id="KUI71855.1"/>
    </source>
</evidence>
<accession>A0A194W700</accession>
<protein>
    <recommendedName>
        <fullName evidence="2">EthD domain-containing protein</fullName>
    </recommendedName>
</protein>